<comment type="caution">
    <text evidence="3">The sequence shown here is derived from an EMBL/GenBank/DDBJ whole genome shotgun (WGS) entry which is preliminary data.</text>
</comment>
<keyword evidence="4" id="KW-1185">Reference proteome</keyword>
<feature type="region of interest" description="Disordered" evidence="1">
    <location>
        <begin position="279"/>
        <end position="346"/>
    </location>
</feature>
<evidence type="ECO:0000313" key="4">
    <source>
        <dbReference type="Proteomes" id="UP001529510"/>
    </source>
</evidence>
<sequence length="608" mass="65274">MDYVRNGSTHACYTDYPHVSPLLHLFAVVLTLPVFTMSLSRPLNKSSHLDPLTSRLSPTVTEYSVTQGSSSFSPIQSTGMDTTKILFCLRQGPRSLKQHACEFLAIANYSDLPDCILIEIFCDGVNQPLCSQLRREGPRSSQAHFMDFALLTVCSSFTVGVADEERDIAVTPPVQPACVMAATADPVRKMAAAPEHAHVMAAAPERAHVMAANTELRHVTAATSEPGNVTAAFPESSQVAAAFAESSHIPSDGPRSQPVMMASMLDPLLVTVRVANIPGASAPSNQTIKEVSSDHKSVPEVSSDHKSASEFSSDHKSAPEVSPVHKSVLEVSSDHESAPEASSVGEAVSMPPEVSAFAVVPPKEAAFTYELSASLLVLSASSLPALPRSQSMTRVPAPPWRAPAPSTLPWRAPPPPAPPPAPPWRVPALPVLPQSPGPLQGSGLPTLALSRPRRDFFRSAQTTSVRSNDFLVLHPGLLLPSSIAVIESAPVANQSRYKSPGLSLCNSRSIVVFVVVYCIVVLPSFLVPEFPVFSFLTWPSRRICLAASLLDSRSFYGLFPRLAPHGLRSPRIDPRLLHRLSPRLAFVTPVCCCADPACFHYVSVSCFE</sequence>
<proteinExistence type="predicted"/>
<feature type="transmembrane region" description="Helical" evidence="2">
    <location>
        <begin position="22"/>
        <end position="39"/>
    </location>
</feature>
<keyword evidence="2" id="KW-1133">Transmembrane helix</keyword>
<protein>
    <submittedName>
        <fullName evidence="3">Uncharacterized protein</fullName>
    </submittedName>
</protein>
<accession>A0ABD0MJB9</accession>
<organism evidence="3 4">
    <name type="scientific">Cirrhinus mrigala</name>
    <name type="common">Mrigala</name>
    <dbReference type="NCBI Taxonomy" id="683832"/>
    <lineage>
        <taxon>Eukaryota</taxon>
        <taxon>Metazoa</taxon>
        <taxon>Chordata</taxon>
        <taxon>Craniata</taxon>
        <taxon>Vertebrata</taxon>
        <taxon>Euteleostomi</taxon>
        <taxon>Actinopterygii</taxon>
        <taxon>Neopterygii</taxon>
        <taxon>Teleostei</taxon>
        <taxon>Ostariophysi</taxon>
        <taxon>Cypriniformes</taxon>
        <taxon>Cyprinidae</taxon>
        <taxon>Labeoninae</taxon>
        <taxon>Labeonini</taxon>
        <taxon>Cirrhinus</taxon>
    </lineage>
</organism>
<keyword evidence="2" id="KW-0472">Membrane</keyword>
<reference evidence="3 4" key="1">
    <citation type="submission" date="2024-05" db="EMBL/GenBank/DDBJ databases">
        <title>Genome sequencing and assembly of Indian major carp, Cirrhinus mrigala (Hamilton, 1822).</title>
        <authorList>
            <person name="Mohindra V."/>
            <person name="Chowdhury L.M."/>
            <person name="Lal K."/>
            <person name="Jena J.K."/>
        </authorList>
    </citation>
    <scope>NUCLEOTIDE SEQUENCE [LARGE SCALE GENOMIC DNA]</scope>
    <source>
        <strain evidence="3">CM1030</strain>
        <tissue evidence="3">Blood</tissue>
    </source>
</reference>
<name>A0ABD0MJB9_CIRMR</name>
<keyword evidence="2" id="KW-0812">Transmembrane</keyword>
<dbReference type="AlphaFoldDB" id="A0ABD0MJB9"/>
<dbReference type="EMBL" id="JAMKFB020000707">
    <property type="protein sequence ID" value="KAL0148308.1"/>
    <property type="molecule type" value="Genomic_DNA"/>
</dbReference>
<dbReference type="Proteomes" id="UP001529510">
    <property type="component" value="Unassembled WGS sequence"/>
</dbReference>
<feature type="compositionally biased region" description="Basic and acidic residues" evidence="1">
    <location>
        <begin position="291"/>
        <end position="318"/>
    </location>
</feature>
<evidence type="ECO:0000256" key="1">
    <source>
        <dbReference type="SAM" id="MobiDB-lite"/>
    </source>
</evidence>
<evidence type="ECO:0000256" key="2">
    <source>
        <dbReference type="SAM" id="Phobius"/>
    </source>
</evidence>
<evidence type="ECO:0000313" key="3">
    <source>
        <dbReference type="EMBL" id="KAL0148308.1"/>
    </source>
</evidence>
<feature type="transmembrane region" description="Helical" evidence="2">
    <location>
        <begin position="510"/>
        <end position="533"/>
    </location>
</feature>
<gene>
    <name evidence="3" type="ORF">M9458_056370</name>
</gene>